<dbReference type="Pfam" id="PF04313">
    <property type="entry name" value="HSDR_N"/>
    <property type="match status" value="1"/>
</dbReference>
<feature type="domain" description="Restriction endonuclease type I HsdR N-terminal" evidence="11">
    <location>
        <begin position="7"/>
        <end position="204"/>
    </location>
</feature>
<evidence type="ECO:0000256" key="4">
    <source>
        <dbReference type="ARBA" id="ARBA00022722"/>
    </source>
</evidence>
<keyword evidence="7 12" id="KW-0255">Endonuclease</keyword>
<accession>A0A926ZM30</accession>
<evidence type="ECO:0000259" key="11">
    <source>
        <dbReference type="Pfam" id="PF04313"/>
    </source>
</evidence>
<proteinExistence type="inferred from homology"/>
<evidence type="ECO:0000256" key="5">
    <source>
        <dbReference type="ARBA" id="ARBA00022741"/>
    </source>
</evidence>
<dbReference type="InterPro" id="IPR007409">
    <property type="entry name" value="Restrct_endonuc_type1_HsdR_N"/>
</dbReference>
<protein>
    <recommendedName>
        <fullName evidence="3">type I site-specific deoxyribonuclease</fullName>
        <ecNumber evidence="3">3.1.21.3</ecNumber>
    </recommendedName>
</protein>
<comment type="catalytic activity">
    <reaction evidence="1">
        <text>Endonucleolytic cleavage of DNA to give random double-stranded fragments with terminal 5'-phosphates, ATP is simultaneously hydrolyzed.</text>
        <dbReference type="EC" id="3.1.21.3"/>
    </reaction>
</comment>
<dbReference type="EC" id="3.1.21.3" evidence="3"/>
<dbReference type="PANTHER" id="PTHR30195:SF15">
    <property type="entry name" value="TYPE I RESTRICTION ENZYME HINDI ENDONUCLEASE SUBUNIT"/>
    <property type="match status" value="1"/>
</dbReference>
<evidence type="ECO:0000256" key="6">
    <source>
        <dbReference type="ARBA" id="ARBA00022747"/>
    </source>
</evidence>
<evidence type="ECO:0000256" key="3">
    <source>
        <dbReference type="ARBA" id="ARBA00012654"/>
    </source>
</evidence>
<organism evidence="12 13">
    <name type="scientific">Aerosakkonema funiforme FACHB-1375</name>
    <dbReference type="NCBI Taxonomy" id="2949571"/>
    <lineage>
        <taxon>Bacteria</taxon>
        <taxon>Bacillati</taxon>
        <taxon>Cyanobacteriota</taxon>
        <taxon>Cyanophyceae</taxon>
        <taxon>Oscillatoriophycideae</taxon>
        <taxon>Aerosakkonematales</taxon>
        <taxon>Aerosakkonemataceae</taxon>
        <taxon>Aerosakkonema</taxon>
    </lineage>
</organism>
<evidence type="ECO:0000313" key="13">
    <source>
        <dbReference type="Proteomes" id="UP000641646"/>
    </source>
</evidence>
<dbReference type="EMBL" id="JACJPW010000135">
    <property type="protein sequence ID" value="MBD2185661.1"/>
    <property type="molecule type" value="Genomic_DNA"/>
</dbReference>
<reference evidence="12" key="1">
    <citation type="journal article" date="2015" name="ISME J.">
        <title>Draft Genome Sequence of Streptomyces incarnatus NRRL8089, which Produces the Nucleoside Antibiotic Sinefungin.</title>
        <authorList>
            <person name="Oshima K."/>
            <person name="Hattori M."/>
            <person name="Shimizu H."/>
            <person name="Fukuda K."/>
            <person name="Nemoto M."/>
            <person name="Inagaki K."/>
            <person name="Tamura T."/>
        </authorList>
    </citation>
    <scope>NUCLEOTIDE SEQUENCE</scope>
    <source>
        <strain evidence="12">FACHB-1375</strain>
    </source>
</reference>
<keyword evidence="4" id="KW-0540">Nuclease</keyword>
<sequence length="293" mass="33682">MEPSVERILTWFEVLGYTVLLQSDIVSGRHQAILRSYCNGILSDRFCQAMQRINPDVSPQEIENLLYELTANRSIPIMQQNRQWHLQLLDGIKINSSGTDRSKPITLQLLDFSNLLNNDWLAIYSFPVIEGDYQHCLDLVVFINGLPLAVFHGVHTGEKSWSLRAACLQLQEYQAHLPKFFSFNELLVLSNGTQSRIGTLTSQWKQFIPIRSVNGEDIPFSGHGEIETLIGGIFDKRRFFEIMQHFLVFRQSRTKLTKKLRSHSFCTINIPKSKNFTSLTCDAGRICHFSKHH</sequence>
<name>A0A926ZM30_9CYAN</name>
<evidence type="ECO:0000256" key="1">
    <source>
        <dbReference type="ARBA" id="ARBA00000851"/>
    </source>
</evidence>
<keyword evidence="6" id="KW-0680">Restriction system</keyword>
<evidence type="ECO:0000256" key="2">
    <source>
        <dbReference type="ARBA" id="ARBA00008598"/>
    </source>
</evidence>
<dbReference type="InterPro" id="IPR051268">
    <property type="entry name" value="Type-I_R_enzyme_R_subunit"/>
</dbReference>
<comment type="similarity">
    <text evidence="2">Belongs to the HsdR family.</text>
</comment>
<dbReference type="AlphaFoldDB" id="A0A926ZM30"/>
<keyword evidence="9" id="KW-0067">ATP-binding</keyword>
<dbReference type="GO" id="GO:0009035">
    <property type="term" value="F:type I site-specific deoxyribonuclease activity"/>
    <property type="evidence" value="ECO:0007669"/>
    <property type="project" value="UniProtKB-EC"/>
</dbReference>
<keyword evidence="8" id="KW-0378">Hydrolase</keyword>
<evidence type="ECO:0000256" key="10">
    <source>
        <dbReference type="ARBA" id="ARBA00023125"/>
    </source>
</evidence>
<comment type="caution">
    <text evidence="12">The sequence shown here is derived from an EMBL/GenBank/DDBJ whole genome shotgun (WGS) entry which is preliminary data.</text>
</comment>
<dbReference type="CDD" id="cd22332">
    <property type="entry name" value="HsdR_N"/>
    <property type="match status" value="1"/>
</dbReference>
<evidence type="ECO:0000256" key="9">
    <source>
        <dbReference type="ARBA" id="ARBA00022840"/>
    </source>
</evidence>
<dbReference type="GO" id="GO:0003677">
    <property type="term" value="F:DNA binding"/>
    <property type="evidence" value="ECO:0007669"/>
    <property type="project" value="UniProtKB-KW"/>
</dbReference>
<evidence type="ECO:0000313" key="12">
    <source>
        <dbReference type="EMBL" id="MBD2185661.1"/>
    </source>
</evidence>
<dbReference type="Proteomes" id="UP000641646">
    <property type="component" value="Unassembled WGS sequence"/>
</dbReference>
<keyword evidence="10" id="KW-0238">DNA-binding</keyword>
<keyword evidence="13" id="KW-1185">Reference proteome</keyword>
<reference evidence="12" key="2">
    <citation type="submission" date="2020-08" db="EMBL/GenBank/DDBJ databases">
        <authorList>
            <person name="Chen M."/>
            <person name="Teng W."/>
            <person name="Zhao L."/>
            <person name="Hu C."/>
            <person name="Zhou Y."/>
            <person name="Han B."/>
            <person name="Song L."/>
            <person name="Shu W."/>
        </authorList>
    </citation>
    <scope>NUCLEOTIDE SEQUENCE</scope>
    <source>
        <strain evidence="12">FACHB-1375</strain>
    </source>
</reference>
<keyword evidence="5" id="KW-0547">Nucleotide-binding</keyword>
<gene>
    <name evidence="12" type="ORF">H6G03_32125</name>
</gene>
<dbReference type="Gene3D" id="3.90.1570.50">
    <property type="match status" value="1"/>
</dbReference>
<dbReference type="PANTHER" id="PTHR30195">
    <property type="entry name" value="TYPE I SITE-SPECIFIC DEOXYRIBONUCLEASE PROTEIN SUBUNIT M AND R"/>
    <property type="match status" value="1"/>
</dbReference>
<dbReference type="GO" id="GO:0005524">
    <property type="term" value="F:ATP binding"/>
    <property type="evidence" value="ECO:0007669"/>
    <property type="project" value="UniProtKB-KW"/>
</dbReference>
<evidence type="ECO:0000256" key="8">
    <source>
        <dbReference type="ARBA" id="ARBA00022801"/>
    </source>
</evidence>
<evidence type="ECO:0000256" key="7">
    <source>
        <dbReference type="ARBA" id="ARBA00022759"/>
    </source>
</evidence>
<dbReference type="GO" id="GO:0009307">
    <property type="term" value="P:DNA restriction-modification system"/>
    <property type="evidence" value="ECO:0007669"/>
    <property type="project" value="UniProtKB-KW"/>
</dbReference>